<gene>
    <name evidence="1" type="ORF">KY290_023101</name>
</gene>
<dbReference type="Proteomes" id="UP000826656">
    <property type="component" value="Unassembled WGS sequence"/>
</dbReference>
<keyword evidence="2" id="KW-1185">Reference proteome</keyword>
<evidence type="ECO:0000313" key="1">
    <source>
        <dbReference type="EMBL" id="KAH0759608.1"/>
    </source>
</evidence>
<sequence>MDRVGFYSATNRSKIKVGLDTKVPVAFEDEAGGGGVPTAGCEDSPCSLPPSALGISNWNMWNYYHWSYWFGLDGSKNILYLMLR</sequence>
<evidence type="ECO:0000313" key="2">
    <source>
        <dbReference type="Proteomes" id="UP000826656"/>
    </source>
</evidence>
<dbReference type="EMBL" id="JAIVGD010000015">
    <property type="protein sequence ID" value="KAH0759608.1"/>
    <property type="molecule type" value="Genomic_DNA"/>
</dbReference>
<comment type="caution">
    <text evidence="1">The sequence shown here is derived from an EMBL/GenBank/DDBJ whole genome shotgun (WGS) entry which is preliminary data.</text>
</comment>
<accession>A0ABQ7V8C5</accession>
<protein>
    <submittedName>
        <fullName evidence="1">Uncharacterized protein</fullName>
    </submittedName>
</protein>
<reference evidence="1 2" key="1">
    <citation type="journal article" date="2021" name="bioRxiv">
        <title>Chromosome-scale and haplotype-resolved genome assembly of a tetraploid potato cultivar.</title>
        <authorList>
            <person name="Sun H."/>
            <person name="Jiao W.-B."/>
            <person name="Krause K."/>
            <person name="Campoy J.A."/>
            <person name="Goel M."/>
            <person name="Folz-Donahue K."/>
            <person name="Kukat C."/>
            <person name="Huettel B."/>
            <person name="Schneeberger K."/>
        </authorList>
    </citation>
    <scope>NUCLEOTIDE SEQUENCE [LARGE SCALE GENOMIC DNA]</scope>
    <source>
        <strain evidence="1">SolTubOtavaFocal</strain>
        <tissue evidence="1">Leaves</tissue>
    </source>
</reference>
<organism evidence="1 2">
    <name type="scientific">Solanum tuberosum</name>
    <name type="common">Potato</name>
    <dbReference type="NCBI Taxonomy" id="4113"/>
    <lineage>
        <taxon>Eukaryota</taxon>
        <taxon>Viridiplantae</taxon>
        <taxon>Streptophyta</taxon>
        <taxon>Embryophyta</taxon>
        <taxon>Tracheophyta</taxon>
        <taxon>Spermatophyta</taxon>
        <taxon>Magnoliopsida</taxon>
        <taxon>eudicotyledons</taxon>
        <taxon>Gunneridae</taxon>
        <taxon>Pentapetalae</taxon>
        <taxon>asterids</taxon>
        <taxon>lamiids</taxon>
        <taxon>Solanales</taxon>
        <taxon>Solanaceae</taxon>
        <taxon>Solanoideae</taxon>
        <taxon>Solaneae</taxon>
        <taxon>Solanum</taxon>
    </lineage>
</organism>
<proteinExistence type="predicted"/>
<name>A0ABQ7V8C5_SOLTU</name>